<dbReference type="Proteomes" id="UP001597032">
    <property type="component" value="Unassembled WGS sequence"/>
</dbReference>
<dbReference type="Gene3D" id="3.30.70.100">
    <property type="match status" value="1"/>
</dbReference>
<dbReference type="SUPFAM" id="SSF55008">
    <property type="entry name" value="HMA, heavy metal-associated domain"/>
    <property type="match status" value="1"/>
</dbReference>
<sequence>MKKLIVILFVVFTFSCNETKKETTTNEVNIEKPEVAANYKSIVVDIEGMTCEIGCAKTIESKLSKFEGVTYSKVNFETKKGQFTFDANKTDKEAIVAKITGIAGGDLYSVTKTQELNEVLKNTK</sequence>
<dbReference type="EMBL" id="JBHTIC010000007">
    <property type="protein sequence ID" value="MFD0761891.1"/>
    <property type="molecule type" value="Genomic_DNA"/>
</dbReference>
<gene>
    <name evidence="2" type="ORF">ACFQZW_07340</name>
</gene>
<dbReference type="Pfam" id="PF00403">
    <property type="entry name" value="HMA"/>
    <property type="match status" value="1"/>
</dbReference>
<proteinExistence type="predicted"/>
<comment type="caution">
    <text evidence="2">The sequence shown here is derived from an EMBL/GenBank/DDBJ whole genome shotgun (WGS) entry which is preliminary data.</text>
</comment>
<dbReference type="InterPro" id="IPR036163">
    <property type="entry name" value="HMA_dom_sf"/>
</dbReference>
<evidence type="ECO:0000313" key="3">
    <source>
        <dbReference type="Proteomes" id="UP001597032"/>
    </source>
</evidence>
<feature type="domain" description="HMA" evidence="1">
    <location>
        <begin position="40"/>
        <end position="107"/>
    </location>
</feature>
<keyword evidence="3" id="KW-1185">Reference proteome</keyword>
<dbReference type="InterPro" id="IPR006121">
    <property type="entry name" value="HMA_dom"/>
</dbReference>
<evidence type="ECO:0000259" key="1">
    <source>
        <dbReference type="PROSITE" id="PS50846"/>
    </source>
</evidence>
<dbReference type="PROSITE" id="PS51257">
    <property type="entry name" value="PROKAR_LIPOPROTEIN"/>
    <property type="match status" value="1"/>
</dbReference>
<name>A0ABW2Z525_9FLAO</name>
<evidence type="ECO:0000313" key="2">
    <source>
        <dbReference type="EMBL" id="MFD0761891.1"/>
    </source>
</evidence>
<dbReference type="RefSeq" id="WP_298265776.1">
    <property type="nucleotide sequence ID" value="NZ_JBHTIC010000007.1"/>
</dbReference>
<accession>A0ABW2Z525</accession>
<protein>
    <submittedName>
        <fullName evidence="2">Cation transporter</fullName>
    </submittedName>
</protein>
<dbReference type="CDD" id="cd00371">
    <property type="entry name" value="HMA"/>
    <property type="match status" value="1"/>
</dbReference>
<organism evidence="2 3">
    <name type="scientific">Lutibacter aestuarii</name>
    <dbReference type="NCBI Taxonomy" id="861111"/>
    <lineage>
        <taxon>Bacteria</taxon>
        <taxon>Pseudomonadati</taxon>
        <taxon>Bacteroidota</taxon>
        <taxon>Flavobacteriia</taxon>
        <taxon>Flavobacteriales</taxon>
        <taxon>Flavobacteriaceae</taxon>
        <taxon>Lutibacter</taxon>
    </lineage>
</organism>
<reference evidence="3" key="1">
    <citation type="journal article" date="2019" name="Int. J. Syst. Evol. Microbiol.">
        <title>The Global Catalogue of Microorganisms (GCM) 10K type strain sequencing project: providing services to taxonomists for standard genome sequencing and annotation.</title>
        <authorList>
            <consortium name="The Broad Institute Genomics Platform"/>
            <consortium name="The Broad Institute Genome Sequencing Center for Infectious Disease"/>
            <person name="Wu L."/>
            <person name="Ma J."/>
        </authorList>
    </citation>
    <scope>NUCLEOTIDE SEQUENCE [LARGE SCALE GENOMIC DNA]</scope>
    <source>
        <strain evidence="3">CCUG 60022</strain>
    </source>
</reference>
<dbReference type="PROSITE" id="PS50846">
    <property type="entry name" value="HMA_2"/>
    <property type="match status" value="1"/>
</dbReference>